<gene>
    <name evidence="3" type="ORF">EXY23_20995</name>
</gene>
<dbReference type="AlphaFoldDB" id="A0A4R4D7T4"/>
<evidence type="ECO:0000259" key="2">
    <source>
        <dbReference type="PROSITE" id="PS50846"/>
    </source>
</evidence>
<dbReference type="GO" id="GO:0046872">
    <property type="term" value="F:metal ion binding"/>
    <property type="evidence" value="ECO:0007669"/>
    <property type="project" value="UniProtKB-KW"/>
</dbReference>
<dbReference type="InterPro" id="IPR006121">
    <property type="entry name" value="HMA_dom"/>
</dbReference>
<keyword evidence="4" id="KW-1185">Reference proteome</keyword>
<dbReference type="OrthoDB" id="9801832at2"/>
<sequence length="67" mass="7340">MVRFKVGNMRCGGCARAVTAALRSVDPKAEVHVDLARREISVESWTSDDRLSHALRNAGFEGQRLAA</sequence>
<dbReference type="InterPro" id="IPR036163">
    <property type="entry name" value="HMA_dom_sf"/>
</dbReference>
<feature type="domain" description="HMA" evidence="2">
    <location>
        <begin position="1"/>
        <end position="63"/>
    </location>
</feature>
<evidence type="ECO:0000256" key="1">
    <source>
        <dbReference type="ARBA" id="ARBA00022723"/>
    </source>
</evidence>
<accession>A0A4R4D7T4</accession>
<keyword evidence="1" id="KW-0479">Metal-binding</keyword>
<dbReference type="CDD" id="cd00371">
    <property type="entry name" value="HMA"/>
    <property type="match status" value="1"/>
</dbReference>
<dbReference type="PROSITE" id="PS50846">
    <property type="entry name" value="HMA_2"/>
    <property type="match status" value="1"/>
</dbReference>
<name>A0A4R4D7T4_9PROT</name>
<evidence type="ECO:0000313" key="3">
    <source>
        <dbReference type="EMBL" id="TCZ55806.1"/>
    </source>
</evidence>
<dbReference type="Pfam" id="PF00403">
    <property type="entry name" value="HMA"/>
    <property type="match status" value="1"/>
</dbReference>
<dbReference type="Proteomes" id="UP000295023">
    <property type="component" value="Unassembled WGS sequence"/>
</dbReference>
<protein>
    <submittedName>
        <fullName evidence="3">Copper chaperone</fullName>
    </submittedName>
</protein>
<dbReference type="Gene3D" id="3.30.70.100">
    <property type="match status" value="1"/>
</dbReference>
<dbReference type="SUPFAM" id="SSF55008">
    <property type="entry name" value="HMA, heavy metal-associated domain"/>
    <property type="match status" value="1"/>
</dbReference>
<evidence type="ECO:0000313" key="4">
    <source>
        <dbReference type="Proteomes" id="UP000295023"/>
    </source>
</evidence>
<proteinExistence type="predicted"/>
<dbReference type="InterPro" id="IPR017969">
    <property type="entry name" value="Heavy-metal-associated_CS"/>
</dbReference>
<comment type="caution">
    <text evidence="3">The sequence shown here is derived from an EMBL/GenBank/DDBJ whole genome shotgun (WGS) entry which is preliminary data.</text>
</comment>
<reference evidence="3 4" key="1">
    <citation type="submission" date="2019-03" db="EMBL/GenBank/DDBJ databases">
        <title>Paracraurococcus aquatilis NE82 genome sequence.</title>
        <authorList>
            <person name="Zhao Y."/>
            <person name="Du Z."/>
        </authorList>
    </citation>
    <scope>NUCLEOTIDE SEQUENCE [LARGE SCALE GENOMIC DNA]</scope>
    <source>
        <strain evidence="3 4">NE82</strain>
    </source>
</reference>
<dbReference type="PROSITE" id="PS01047">
    <property type="entry name" value="HMA_1"/>
    <property type="match status" value="1"/>
</dbReference>
<organism evidence="3 4">
    <name type="scientific">Roseicella aquatilis</name>
    <dbReference type="NCBI Taxonomy" id="2527868"/>
    <lineage>
        <taxon>Bacteria</taxon>
        <taxon>Pseudomonadati</taxon>
        <taxon>Pseudomonadota</taxon>
        <taxon>Alphaproteobacteria</taxon>
        <taxon>Acetobacterales</taxon>
        <taxon>Roseomonadaceae</taxon>
        <taxon>Roseicella</taxon>
    </lineage>
</organism>
<dbReference type="EMBL" id="SKBM01000025">
    <property type="protein sequence ID" value="TCZ55806.1"/>
    <property type="molecule type" value="Genomic_DNA"/>
</dbReference>